<reference evidence="1" key="1">
    <citation type="journal article" date="2015" name="Nature">
        <title>Complex archaea that bridge the gap between prokaryotes and eukaryotes.</title>
        <authorList>
            <person name="Spang A."/>
            <person name="Saw J.H."/>
            <person name="Jorgensen S.L."/>
            <person name="Zaremba-Niedzwiedzka K."/>
            <person name="Martijn J."/>
            <person name="Lind A.E."/>
            <person name="van Eijk R."/>
            <person name="Schleper C."/>
            <person name="Guy L."/>
            <person name="Ettema T.J."/>
        </authorList>
    </citation>
    <scope>NUCLEOTIDE SEQUENCE</scope>
</reference>
<comment type="caution">
    <text evidence="1">The sequence shown here is derived from an EMBL/GenBank/DDBJ whole genome shotgun (WGS) entry which is preliminary data.</text>
</comment>
<organism evidence="1">
    <name type="scientific">marine sediment metagenome</name>
    <dbReference type="NCBI Taxonomy" id="412755"/>
    <lineage>
        <taxon>unclassified sequences</taxon>
        <taxon>metagenomes</taxon>
        <taxon>ecological metagenomes</taxon>
    </lineage>
</organism>
<gene>
    <name evidence="1" type="ORF">LCGC14_2023200</name>
</gene>
<dbReference type="EMBL" id="LAZR01023408">
    <property type="protein sequence ID" value="KKL78601.1"/>
    <property type="molecule type" value="Genomic_DNA"/>
</dbReference>
<evidence type="ECO:0000313" key="1">
    <source>
        <dbReference type="EMBL" id="KKL78601.1"/>
    </source>
</evidence>
<dbReference type="AlphaFoldDB" id="A0A0F9FJC4"/>
<proteinExistence type="predicted"/>
<accession>A0A0F9FJC4</accession>
<name>A0A0F9FJC4_9ZZZZ</name>
<sequence length="82" mass="9247">MKKLFLFLLIIDLSGCGWGGIKATIKFDPINQTAVYEGPKDVDLTMKRKDGTEVIYSGKTESFFEGLLKFLLTKTPDVNIMR</sequence>
<protein>
    <submittedName>
        <fullName evidence="1">Uncharacterized protein</fullName>
    </submittedName>
</protein>